<dbReference type="Pfam" id="PF12833">
    <property type="entry name" value="HTH_18"/>
    <property type="match status" value="1"/>
</dbReference>
<organism evidence="7 8">
    <name type="scientific">Pseudomonas panipatensis</name>
    <dbReference type="NCBI Taxonomy" id="428992"/>
    <lineage>
        <taxon>Bacteria</taxon>
        <taxon>Pseudomonadati</taxon>
        <taxon>Pseudomonadota</taxon>
        <taxon>Gammaproteobacteria</taxon>
        <taxon>Pseudomonadales</taxon>
        <taxon>Pseudomonadaceae</taxon>
        <taxon>Pseudomonas</taxon>
    </lineage>
</organism>
<comment type="subcellular location">
    <subcellularLocation>
        <location evidence="1">Cytoplasm</location>
    </subcellularLocation>
</comment>
<dbReference type="GO" id="GO:0043565">
    <property type="term" value="F:sequence-specific DNA binding"/>
    <property type="evidence" value="ECO:0007669"/>
    <property type="project" value="InterPro"/>
</dbReference>
<dbReference type="InterPro" id="IPR018062">
    <property type="entry name" value="HTH_AraC-typ_CS"/>
</dbReference>
<dbReference type="InterPro" id="IPR050204">
    <property type="entry name" value="AraC_XylS_family_regulators"/>
</dbReference>
<evidence type="ECO:0000256" key="2">
    <source>
        <dbReference type="ARBA" id="ARBA00023015"/>
    </source>
</evidence>
<dbReference type="Proteomes" id="UP000199636">
    <property type="component" value="Unassembled WGS sequence"/>
</dbReference>
<dbReference type="Gene3D" id="3.40.50.880">
    <property type="match status" value="1"/>
</dbReference>
<dbReference type="PANTHER" id="PTHR46796:SF13">
    <property type="entry name" value="HTH-TYPE TRANSCRIPTIONAL ACTIVATOR RHAS"/>
    <property type="match status" value="1"/>
</dbReference>
<comment type="function">
    <text evidence="5">Regulatory protein of the TOL plasmid xyl operons. XylS activates the xylXYZLTEGFJQKIH operon required for the degradation of toluene, m-xylene and p-xylene.</text>
</comment>
<evidence type="ECO:0000313" key="8">
    <source>
        <dbReference type="Proteomes" id="UP000199636"/>
    </source>
</evidence>
<proteinExistence type="predicted"/>
<feature type="domain" description="HTH araC/xylS-type" evidence="6">
    <location>
        <begin position="144"/>
        <end position="242"/>
    </location>
</feature>
<name>A0A1G8M0C6_9PSED</name>
<dbReference type="OrthoDB" id="9803764at2"/>
<evidence type="ECO:0000256" key="4">
    <source>
        <dbReference type="ARBA" id="ARBA00023163"/>
    </source>
</evidence>
<dbReference type="AlphaFoldDB" id="A0A1G8M0C6"/>
<dbReference type="RefSeq" id="WP_090267530.1">
    <property type="nucleotide sequence ID" value="NZ_FNDS01000013.1"/>
</dbReference>
<dbReference type="GO" id="GO:0005737">
    <property type="term" value="C:cytoplasm"/>
    <property type="evidence" value="ECO:0007669"/>
    <property type="project" value="UniProtKB-SubCell"/>
</dbReference>
<gene>
    <name evidence="7" type="ORF">SAMN05216272_1132</name>
</gene>
<evidence type="ECO:0000259" key="6">
    <source>
        <dbReference type="PROSITE" id="PS01124"/>
    </source>
</evidence>
<keyword evidence="3" id="KW-0238">DNA-binding</keyword>
<keyword evidence="2" id="KW-0805">Transcription regulation</keyword>
<dbReference type="InterPro" id="IPR018060">
    <property type="entry name" value="HTH_AraC"/>
</dbReference>
<dbReference type="GO" id="GO:0003700">
    <property type="term" value="F:DNA-binding transcription factor activity"/>
    <property type="evidence" value="ECO:0007669"/>
    <property type="project" value="InterPro"/>
</dbReference>
<evidence type="ECO:0000256" key="5">
    <source>
        <dbReference type="ARBA" id="ARBA00037345"/>
    </source>
</evidence>
<dbReference type="STRING" id="428992.SAMN05216272_1132"/>
<dbReference type="PANTHER" id="PTHR46796">
    <property type="entry name" value="HTH-TYPE TRANSCRIPTIONAL ACTIVATOR RHAS-RELATED"/>
    <property type="match status" value="1"/>
</dbReference>
<dbReference type="EMBL" id="FNDS01000013">
    <property type="protein sequence ID" value="SDI61386.1"/>
    <property type="molecule type" value="Genomic_DNA"/>
</dbReference>
<dbReference type="SUPFAM" id="SSF52317">
    <property type="entry name" value="Class I glutamine amidotransferase-like"/>
    <property type="match status" value="1"/>
</dbReference>
<dbReference type="SMART" id="SM00342">
    <property type="entry name" value="HTH_ARAC"/>
    <property type="match status" value="1"/>
</dbReference>
<dbReference type="PROSITE" id="PS00041">
    <property type="entry name" value="HTH_ARAC_FAMILY_1"/>
    <property type="match status" value="1"/>
</dbReference>
<keyword evidence="4" id="KW-0804">Transcription</keyword>
<sequence length="251" mass="27848">MSAYEPGMPRTACVQYLLQDGFDLFALALAMDPLRQANRLAGNNAFSLKLLSVDGAPVRSSLGISVNADAALKSCAPADLLIICNRSGCWPGRDSDSSDTREALLALIGRHQGLALADALRAILDLTRPRDEAPPAEPPHPGLQRAIALMRTHLAQPIELPRLAADLGLSRRQVERLFQRYLHCTPARYYQRLRLAHARQLLRHSPRPLADVASACGFPCRRHFARCYREHFGRPPQQERQQALEQSTALH</sequence>
<dbReference type="InterPro" id="IPR029062">
    <property type="entry name" value="Class_I_gatase-like"/>
</dbReference>
<evidence type="ECO:0000256" key="1">
    <source>
        <dbReference type="ARBA" id="ARBA00004496"/>
    </source>
</evidence>
<dbReference type="SUPFAM" id="SSF46689">
    <property type="entry name" value="Homeodomain-like"/>
    <property type="match status" value="2"/>
</dbReference>
<keyword evidence="8" id="KW-1185">Reference proteome</keyword>
<protein>
    <submittedName>
        <fullName evidence="7">Helix-turn-helix domain-containing protein</fullName>
    </submittedName>
</protein>
<dbReference type="Gene3D" id="1.10.10.60">
    <property type="entry name" value="Homeodomain-like"/>
    <property type="match status" value="1"/>
</dbReference>
<evidence type="ECO:0000313" key="7">
    <source>
        <dbReference type="EMBL" id="SDI61386.1"/>
    </source>
</evidence>
<accession>A0A1G8M0C6</accession>
<dbReference type="PROSITE" id="PS01124">
    <property type="entry name" value="HTH_ARAC_FAMILY_2"/>
    <property type="match status" value="1"/>
</dbReference>
<reference evidence="8" key="1">
    <citation type="submission" date="2016-10" db="EMBL/GenBank/DDBJ databases">
        <authorList>
            <person name="Varghese N."/>
            <person name="Submissions S."/>
        </authorList>
    </citation>
    <scope>NUCLEOTIDE SEQUENCE [LARGE SCALE GENOMIC DNA]</scope>
    <source>
        <strain evidence="8">CCM 7469</strain>
    </source>
</reference>
<evidence type="ECO:0000256" key="3">
    <source>
        <dbReference type="ARBA" id="ARBA00023125"/>
    </source>
</evidence>
<dbReference type="GO" id="GO:0009893">
    <property type="term" value="P:positive regulation of metabolic process"/>
    <property type="evidence" value="ECO:0007669"/>
    <property type="project" value="UniProtKB-ARBA"/>
</dbReference>
<dbReference type="InterPro" id="IPR009057">
    <property type="entry name" value="Homeodomain-like_sf"/>
</dbReference>